<keyword evidence="2" id="KW-1133">Transmembrane helix</keyword>
<gene>
    <name evidence="3" type="ORF">PUN28_012218</name>
</gene>
<feature type="compositionally biased region" description="Basic and acidic residues" evidence="1">
    <location>
        <begin position="13"/>
        <end position="24"/>
    </location>
</feature>
<keyword evidence="2" id="KW-0812">Transmembrane</keyword>
<organism evidence="3 4">
    <name type="scientific">Cardiocondyla obscurior</name>
    <dbReference type="NCBI Taxonomy" id="286306"/>
    <lineage>
        <taxon>Eukaryota</taxon>
        <taxon>Metazoa</taxon>
        <taxon>Ecdysozoa</taxon>
        <taxon>Arthropoda</taxon>
        <taxon>Hexapoda</taxon>
        <taxon>Insecta</taxon>
        <taxon>Pterygota</taxon>
        <taxon>Neoptera</taxon>
        <taxon>Endopterygota</taxon>
        <taxon>Hymenoptera</taxon>
        <taxon>Apocrita</taxon>
        <taxon>Aculeata</taxon>
        <taxon>Formicoidea</taxon>
        <taxon>Formicidae</taxon>
        <taxon>Myrmicinae</taxon>
        <taxon>Cardiocondyla</taxon>
    </lineage>
</organism>
<keyword evidence="4" id="KW-1185">Reference proteome</keyword>
<feature type="transmembrane region" description="Helical" evidence="2">
    <location>
        <begin position="92"/>
        <end position="112"/>
    </location>
</feature>
<evidence type="ECO:0000313" key="3">
    <source>
        <dbReference type="EMBL" id="KAL0112798.1"/>
    </source>
</evidence>
<evidence type="ECO:0000256" key="1">
    <source>
        <dbReference type="SAM" id="MobiDB-lite"/>
    </source>
</evidence>
<protein>
    <recommendedName>
        <fullName evidence="5">Transmembrane protein</fullName>
    </recommendedName>
</protein>
<sequence length="187" mass="21419">MRKGDPPFPMIPSEKRKIERERKTGSFSGPELTALLFSRSRGFAARLSTMPRHSARRHDFLHPPAYLLIKSRREFRDYFRAPRKDKINAKKLTFFFLFLFFFVAPAPLRVALRSPPLAPHAHFSASPFCTRTHSRTHANTTRVPCVTSLASRVLVEGFRAKLFSISSMAPRGTRLARVFRLFRATGS</sequence>
<dbReference type="Proteomes" id="UP001430953">
    <property type="component" value="Unassembled WGS sequence"/>
</dbReference>
<evidence type="ECO:0008006" key="5">
    <source>
        <dbReference type="Google" id="ProtNLM"/>
    </source>
</evidence>
<comment type="caution">
    <text evidence="3">The sequence shown here is derived from an EMBL/GenBank/DDBJ whole genome shotgun (WGS) entry which is preliminary data.</text>
</comment>
<keyword evidence="2" id="KW-0472">Membrane</keyword>
<name>A0AAW2FA56_9HYME</name>
<reference evidence="3 4" key="1">
    <citation type="submission" date="2023-03" db="EMBL/GenBank/DDBJ databases">
        <title>High recombination rates correlate with genetic variation in Cardiocondyla obscurior ants.</title>
        <authorList>
            <person name="Errbii M."/>
        </authorList>
    </citation>
    <scope>NUCLEOTIDE SEQUENCE [LARGE SCALE GENOMIC DNA]</scope>
    <source>
        <strain evidence="3">Alpha-2009</strain>
        <tissue evidence="3">Whole body</tissue>
    </source>
</reference>
<proteinExistence type="predicted"/>
<feature type="compositionally biased region" description="Pro residues" evidence="1">
    <location>
        <begin position="1"/>
        <end position="10"/>
    </location>
</feature>
<evidence type="ECO:0000256" key="2">
    <source>
        <dbReference type="SAM" id="Phobius"/>
    </source>
</evidence>
<dbReference type="EMBL" id="JADYXP020000012">
    <property type="protein sequence ID" value="KAL0112798.1"/>
    <property type="molecule type" value="Genomic_DNA"/>
</dbReference>
<dbReference type="AlphaFoldDB" id="A0AAW2FA56"/>
<feature type="region of interest" description="Disordered" evidence="1">
    <location>
        <begin position="1"/>
        <end position="25"/>
    </location>
</feature>
<evidence type="ECO:0000313" key="4">
    <source>
        <dbReference type="Proteomes" id="UP001430953"/>
    </source>
</evidence>
<accession>A0AAW2FA56</accession>